<proteinExistence type="predicted"/>
<keyword evidence="2" id="KW-0812">Transmembrane</keyword>
<dbReference type="EMBL" id="CP136894">
    <property type="protein sequence ID" value="WOL07512.1"/>
    <property type="molecule type" value="Genomic_DNA"/>
</dbReference>
<organism evidence="3 4">
    <name type="scientific">Canna indica</name>
    <name type="common">Indian-shot</name>
    <dbReference type="NCBI Taxonomy" id="4628"/>
    <lineage>
        <taxon>Eukaryota</taxon>
        <taxon>Viridiplantae</taxon>
        <taxon>Streptophyta</taxon>
        <taxon>Embryophyta</taxon>
        <taxon>Tracheophyta</taxon>
        <taxon>Spermatophyta</taxon>
        <taxon>Magnoliopsida</taxon>
        <taxon>Liliopsida</taxon>
        <taxon>Zingiberales</taxon>
        <taxon>Cannaceae</taxon>
        <taxon>Canna</taxon>
    </lineage>
</organism>
<feature type="transmembrane region" description="Helical" evidence="2">
    <location>
        <begin position="12"/>
        <end position="34"/>
    </location>
</feature>
<dbReference type="Proteomes" id="UP001327560">
    <property type="component" value="Chromosome 5"/>
</dbReference>
<evidence type="ECO:0000256" key="2">
    <source>
        <dbReference type="SAM" id="Phobius"/>
    </source>
</evidence>
<accession>A0AAQ3KF27</accession>
<feature type="region of interest" description="Disordered" evidence="1">
    <location>
        <begin position="63"/>
        <end position="88"/>
    </location>
</feature>
<reference evidence="3 4" key="1">
    <citation type="submission" date="2023-10" db="EMBL/GenBank/DDBJ databases">
        <title>Chromosome-scale genome assembly provides insights into flower coloration mechanisms of Canna indica.</title>
        <authorList>
            <person name="Li C."/>
        </authorList>
    </citation>
    <scope>NUCLEOTIDE SEQUENCE [LARGE SCALE GENOMIC DNA]</scope>
    <source>
        <tissue evidence="3">Flower</tissue>
    </source>
</reference>
<keyword evidence="4" id="KW-1185">Reference proteome</keyword>
<protein>
    <submittedName>
        <fullName evidence="3">Uncharacterized protein</fullName>
    </submittedName>
</protein>
<evidence type="ECO:0000313" key="3">
    <source>
        <dbReference type="EMBL" id="WOL07512.1"/>
    </source>
</evidence>
<keyword evidence="2" id="KW-0472">Membrane</keyword>
<keyword evidence="2" id="KW-1133">Transmembrane helix</keyword>
<feature type="compositionally biased region" description="Low complexity" evidence="1">
    <location>
        <begin position="68"/>
        <end position="88"/>
    </location>
</feature>
<evidence type="ECO:0000313" key="4">
    <source>
        <dbReference type="Proteomes" id="UP001327560"/>
    </source>
</evidence>
<dbReference type="AlphaFoldDB" id="A0AAQ3KF27"/>
<sequence>MGWCSPSGPKQIDVTACCFAVGASIFSVAAHLSYANVTPQRARMLAHDEYVLDYLRKKYGYNPRRIKSSSPSLSNLASAPASLEVETK</sequence>
<name>A0AAQ3KF27_9LILI</name>
<gene>
    <name evidence="3" type="ORF">Cni_G16254</name>
</gene>
<evidence type="ECO:0000256" key="1">
    <source>
        <dbReference type="SAM" id="MobiDB-lite"/>
    </source>
</evidence>